<dbReference type="EC" id="1.1.1.9" evidence="9 11"/>
<dbReference type="InterPro" id="IPR013154">
    <property type="entry name" value="ADH-like_N"/>
</dbReference>
<evidence type="ECO:0000256" key="2">
    <source>
        <dbReference type="ARBA" id="ARBA00022629"/>
    </source>
</evidence>
<evidence type="ECO:0000313" key="14">
    <source>
        <dbReference type="Proteomes" id="UP000325780"/>
    </source>
</evidence>
<keyword evidence="6 11" id="KW-0520">NAD</keyword>
<dbReference type="EMBL" id="ML742032">
    <property type="protein sequence ID" value="KAE8154055.1"/>
    <property type="molecule type" value="Genomic_DNA"/>
</dbReference>
<dbReference type="UniPathway" id="UPA00146">
    <property type="reaction ID" value="UER00577"/>
</dbReference>
<evidence type="ECO:0000256" key="11">
    <source>
        <dbReference type="RuleBase" id="RU369026"/>
    </source>
</evidence>
<dbReference type="Gene3D" id="3.90.180.10">
    <property type="entry name" value="Medium-chain alcohol dehydrogenases, catalytic domain"/>
    <property type="match status" value="1"/>
</dbReference>
<comment type="pathway">
    <text evidence="8 11">Carbohydrate degradation; L-arabinose degradation via L-arabinitol; D-xylulose 5-phosphate from L-arabinose (fungal route): step 4/5.</text>
</comment>
<dbReference type="GO" id="GO:0046526">
    <property type="term" value="F:D-xylulose reductase activity"/>
    <property type="evidence" value="ECO:0007669"/>
    <property type="project" value="UniProtKB-EC"/>
</dbReference>
<keyword evidence="2 11" id="KW-0859">Xylose metabolism</keyword>
<dbReference type="FunFam" id="3.40.50.720:FF:000068">
    <property type="entry name" value="Sorbitol dehydrogenase"/>
    <property type="match status" value="1"/>
</dbReference>
<comment type="function">
    <text evidence="7 11">Xylitol dehydrogenase which catalyzes the conversion of xylitol to D-xylulose. Xylose is a major component of hemicelluloses such as xylan. Most fungi utilize D-xylose via three enzymatic reactions, xylose reductase (XR), xylitol dehydrogenase (XDH), and xylulokinase, to form xylulose 5-phosphate, which enters pentose phosphate pathway.</text>
</comment>
<dbReference type="OrthoDB" id="3941538at2759"/>
<evidence type="ECO:0000256" key="8">
    <source>
        <dbReference type="ARBA" id="ARBA00025713"/>
    </source>
</evidence>
<dbReference type="InterPro" id="IPR020843">
    <property type="entry name" value="ER"/>
</dbReference>
<keyword evidence="5 11" id="KW-0560">Oxidoreductase</keyword>
<dbReference type="PANTHER" id="PTHR43161">
    <property type="entry name" value="SORBITOL DEHYDROGENASE"/>
    <property type="match status" value="1"/>
</dbReference>
<dbReference type="SMART" id="SM00829">
    <property type="entry name" value="PKS_ER"/>
    <property type="match status" value="1"/>
</dbReference>
<dbReference type="GO" id="GO:0019569">
    <property type="term" value="P:L-arabinose catabolic process to D-xylulose 5-phosphate"/>
    <property type="evidence" value="ECO:0007669"/>
    <property type="project" value="UniProtKB-UniRule"/>
</dbReference>
<proteinExistence type="inferred from homology"/>
<dbReference type="Gene3D" id="3.40.50.720">
    <property type="entry name" value="NAD(P)-binding Rossmann-like Domain"/>
    <property type="match status" value="1"/>
</dbReference>
<dbReference type="Pfam" id="PF08240">
    <property type="entry name" value="ADH_N"/>
    <property type="match status" value="1"/>
</dbReference>
<evidence type="ECO:0000256" key="1">
    <source>
        <dbReference type="ARBA" id="ARBA00008072"/>
    </source>
</evidence>
<feature type="domain" description="Enoyl reductase (ER)" evidence="12">
    <location>
        <begin position="17"/>
        <end position="356"/>
    </location>
</feature>
<evidence type="ECO:0000259" key="12">
    <source>
        <dbReference type="SMART" id="SM00829"/>
    </source>
</evidence>
<keyword evidence="3 10" id="KW-0479">Metal-binding</keyword>
<dbReference type="CDD" id="cd05285">
    <property type="entry name" value="sorbitol_DH"/>
    <property type="match status" value="1"/>
</dbReference>
<dbReference type="PANTHER" id="PTHR43161:SF9">
    <property type="entry name" value="SORBITOL DEHYDROGENASE"/>
    <property type="match status" value="1"/>
</dbReference>
<evidence type="ECO:0000256" key="6">
    <source>
        <dbReference type="ARBA" id="ARBA00023027"/>
    </source>
</evidence>
<dbReference type="PROSITE" id="PS00059">
    <property type="entry name" value="ADH_ZINC"/>
    <property type="match status" value="1"/>
</dbReference>
<dbReference type="SUPFAM" id="SSF51735">
    <property type="entry name" value="NAD(P)-binding Rossmann-fold domains"/>
    <property type="match status" value="1"/>
</dbReference>
<reference evidence="13 14" key="1">
    <citation type="submission" date="2019-04" db="EMBL/GenBank/DDBJ databases">
        <title>Friends and foes A comparative genomics study of 23 Aspergillus species from section Flavi.</title>
        <authorList>
            <consortium name="DOE Joint Genome Institute"/>
            <person name="Kjaerbolling I."/>
            <person name="Vesth T."/>
            <person name="Frisvad J.C."/>
            <person name="Nybo J.L."/>
            <person name="Theobald S."/>
            <person name="Kildgaard S."/>
            <person name="Isbrandt T."/>
            <person name="Kuo A."/>
            <person name="Sato A."/>
            <person name="Lyhne E.K."/>
            <person name="Kogle M.E."/>
            <person name="Wiebenga A."/>
            <person name="Kun R.S."/>
            <person name="Lubbers R.J."/>
            <person name="Makela M.R."/>
            <person name="Barry K."/>
            <person name="Chovatia M."/>
            <person name="Clum A."/>
            <person name="Daum C."/>
            <person name="Haridas S."/>
            <person name="He G."/>
            <person name="LaButti K."/>
            <person name="Lipzen A."/>
            <person name="Mondo S."/>
            <person name="Riley R."/>
            <person name="Salamov A."/>
            <person name="Simmons B.A."/>
            <person name="Magnuson J.K."/>
            <person name="Henrissat B."/>
            <person name="Mortensen U.H."/>
            <person name="Larsen T.O."/>
            <person name="Devries R.P."/>
            <person name="Grigoriev I.V."/>
            <person name="Machida M."/>
            <person name="Baker S.E."/>
            <person name="Andersen M.R."/>
        </authorList>
    </citation>
    <scope>NUCLEOTIDE SEQUENCE [LARGE SCALE GENOMIC DNA]</scope>
    <source>
        <strain evidence="13 14">IBT 18842</strain>
    </source>
</reference>
<evidence type="ECO:0000313" key="13">
    <source>
        <dbReference type="EMBL" id="KAE8154055.1"/>
    </source>
</evidence>
<evidence type="ECO:0000256" key="5">
    <source>
        <dbReference type="ARBA" id="ARBA00023002"/>
    </source>
</evidence>
<evidence type="ECO:0000256" key="7">
    <source>
        <dbReference type="ARBA" id="ARBA00024843"/>
    </source>
</evidence>
<dbReference type="Proteomes" id="UP000325780">
    <property type="component" value="Unassembled WGS sequence"/>
</dbReference>
<keyword evidence="14" id="KW-1185">Reference proteome</keyword>
<organism evidence="13 14">
    <name type="scientific">Aspergillus avenaceus</name>
    <dbReference type="NCBI Taxonomy" id="36643"/>
    <lineage>
        <taxon>Eukaryota</taxon>
        <taxon>Fungi</taxon>
        <taxon>Dikarya</taxon>
        <taxon>Ascomycota</taxon>
        <taxon>Pezizomycotina</taxon>
        <taxon>Eurotiomycetes</taxon>
        <taxon>Eurotiomycetidae</taxon>
        <taxon>Eurotiales</taxon>
        <taxon>Aspergillaceae</taxon>
        <taxon>Aspergillus</taxon>
        <taxon>Aspergillus subgen. Circumdati</taxon>
    </lineage>
</organism>
<name>A0A5N6U5X9_ASPAV</name>
<gene>
    <name evidence="13" type="ORF">BDV25DRAFT_1233</name>
</gene>
<dbReference type="AlphaFoldDB" id="A0A5N6U5X9"/>
<dbReference type="InterPro" id="IPR002328">
    <property type="entry name" value="ADH_Zn_CS"/>
</dbReference>
<dbReference type="InterPro" id="IPR013149">
    <property type="entry name" value="ADH-like_C"/>
</dbReference>
<comment type="catalytic activity">
    <reaction evidence="11">
        <text>xylitol + NAD(+) = D-xylulose + NADH + H(+)</text>
        <dbReference type="Rhea" id="RHEA:20433"/>
        <dbReference type="ChEBI" id="CHEBI:15378"/>
        <dbReference type="ChEBI" id="CHEBI:17140"/>
        <dbReference type="ChEBI" id="CHEBI:17151"/>
        <dbReference type="ChEBI" id="CHEBI:57540"/>
        <dbReference type="ChEBI" id="CHEBI:57945"/>
        <dbReference type="EC" id="1.1.1.9"/>
    </reaction>
</comment>
<evidence type="ECO:0000256" key="9">
    <source>
        <dbReference type="ARBA" id="ARBA00026119"/>
    </source>
</evidence>
<dbReference type="SUPFAM" id="SSF50129">
    <property type="entry name" value="GroES-like"/>
    <property type="match status" value="1"/>
</dbReference>
<keyword evidence="11" id="KW-0119">Carbohydrate metabolism</keyword>
<evidence type="ECO:0000256" key="4">
    <source>
        <dbReference type="ARBA" id="ARBA00022833"/>
    </source>
</evidence>
<evidence type="ECO:0000256" key="3">
    <source>
        <dbReference type="ARBA" id="ARBA00022723"/>
    </source>
</evidence>
<dbReference type="InterPro" id="IPR011032">
    <property type="entry name" value="GroES-like_sf"/>
</dbReference>
<dbReference type="GO" id="GO:0008270">
    <property type="term" value="F:zinc ion binding"/>
    <property type="evidence" value="ECO:0007669"/>
    <property type="project" value="UniProtKB-UniRule"/>
</dbReference>
<evidence type="ECO:0000256" key="10">
    <source>
        <dbReference type="RuleBase" id="RU361277"/>
    </source>
</evidence>
<sequence>MTVDKIESDNPSWFLYGPKEAKIQPLPVPEIQDPHDVIIQIAYVGVCGSDVHCWNHGGIAKKVSREQPLVLGHEASGIIHAVGPAVTSVEIGDHVALEPGFPCRRCKICKQGNYNLCRSLIFAAVPPDNHGTLTKYYRAPEDFVYKVPTGLSLQEATLAEPLSVAVHSTRLAEITPGQTVVIMGSGTIGLLCGAVAKTFGADRIILVDVLQNKLDFASEYLGCEAFLVGRDQTPEDSAAALLAAVDVPDGVDAVIEASGADSPIQMGVYILKVGGSYVQAGVGKQKAEIPILALSQKELRVRGCFRYGPGDYELAMKLLSKKTVDAKRLITAVLPFEEAPEAWEKTGRGDGVKNLIQVLV</sequence>
<dbReference type="GO" id="GO:0042732">
    <property type="term" value="P:D-xylose metabolic process"/>
    <property type="evidence" value="ECO:0007669"/>
    <property type="project" value="UniProtKB-UniRule"/>
</dbReference>
<comment type="cofactor">
    <cofactor evidence="11">
        <name>Zn(2+)</name>
        <dbReference type="ChEBI" id="CHEBI:29105"/>
    </cofactor>
    <text evidence="11">Binds 1 or 2 Zn(2+) ions per subunit.</text>
</comment>
<dbReference type="GO" id="GO:0006062">
    <property type="term" value="P:sorbitol catabolic process"/>
    <property type="evidence" value="ECO:0007669"/>
    <property type="project" value="TreeGrafter"/>
</dbReference>
<keyword evidence="4 10" id="KW-0862">Zinc</keyword>
<comment type="similarity">
    <text evidence="1 10">Belongs to the zinc-containing alcohol dehydrogenase family.</text>
</comment>
<dbReference type="InterPro" id="IPR036291">
    <property type="entry name" value="NAD(P)-bd_dom_sf"/>
</dbReference>
<dbReference type="InterPro" id="IPR045306">
    <property type="entry name" value="SDH-like"/>
</dbReference>
<dbReference type="Pfam" id="PF00107">
    <property type="entry name" value="ADH_zinc_N"/>
    <property type="match status" value="1"/>
</dbReference>
<accession>A0A5N6U5X9</accession>
<protein>
    <recommendedName>
        <fullName evidence="9 11">D-xylulose reductase</fullName>
        <ecNumber evidence="9 11">1.1.1.9</ecNumber>
    </recommendedName>
    <alternativeName>
        <fullName evidence="11">Xylitol dehydrogenase</fullName>
    </alternativeName>
</protein>
<dbReference type="GO" id="GO:0003939">
    <property type="term" value="F:L-iditol 2-dehydrogenase (NAD+) activity"/>
    <property type="evidence" value="ECO:0007669"/>
    <property type="project" value="TreeGrafter"/>
</dbReference>